<evidence type="ECO:0000256" key="1">
    <source>
        <dbReference type="ARBA" id="ARBA00023015"/>
    </source>
</evidence>
<dbReference type="InterPro" id="IPR050675">
    <property type="entry name" value="OAF3"/>
</dbReference>
<evidence type="ECO:0000259" key="6">
    <source>
        <dbReference type="PROSITE" id="PS50048"/>
    </source>
</evidence>
<sequence length="453" mass="46467">MSVPSKQRVPRLRASCDGCFQAKVKCSKARPVCSRCLISGIECRYSPSSRAGKPRADFIASAAAYHMAAAAAATYGPLSPLSDHLDASAGNATVGGNAGLFMHEQAYPQHMFGVGDAWMHTDVAHAEWLNSHDVSVTAAMASSTSCPAELYNTSLPWNPSIGLGLESVSEVQQGGPPGQAHAQTHAHARSLSLDMDATQITKHWLSQGNAHELSAGYGMGAGGGQFAPPTSGDLATHQRSGPEGRPTGTGSCDCFAALLESLQELYRAAALTSVMLEAVIVINKKAVGGCATMLSCSRCVNRSSVESSSSGGGLGSETTQNTAMLLATVLGKALGLYAAAVQTPAYASPASPAGASPYAESSIGSCNGSFSMTSSPAIGPTVAPSSATARFPIEFLAGELGRVETVLGLFQDTCGQISGSSEIGGVLSGYLAGLMQSTMAGLNMRRRESGYQT</sequence>
<dbReference type="PANTHER" id="PTHR31069:SF31">
    <property type="entry name" value="MONODICTYPHENONE CLUSTER TRANSCRIPTION FACTOR-RELATED"/>
    <property type="match status" value="1"/>
</dbReference>
<dbReference type="PANTHER" id="PTHR31069">
    <property type="entry name" value="OLEATE-ACTIVATED TRANSCRIPTION FACTOR 1-RELATED"/>
    <property type="match status" value="1"/>
</dbReference>
<evidence type="ECO:0000313" key="7">
    <source>
        <dbReference type="EMBL" id="KKF97206.1"/>
    </source>
</evidence>
<dbReference type="InterPro" id="IPR001138">
    <property type="entry name" value="Zn2Cys6_DnaBD"/>
</dbReference>
<dbReference type="GO" id="GO:0008270">
    <property type="term" value="F:zinc ion binding"/>
    <property type="evidence" value="ECO:0007669"/>
    <property type="project" value="InterPro"/>
</dbReference>
<dbReference type="GO" id="GO:0003677">
    <property type="term" value="F:DNA binding"/>
    <property type="evidence" value="ECO:0007669"/>
    <property type="project" value="UniProtKB-KW"/>
</dbReference>
<name>A0A0F8B596_CERFI</name>
<keyword evidence="8" id="KW-1185">Reference proteome</keyword>
<keyword evidence="1" id="KW-0805">Transcription regulation</keyword>
<keyword evidence="3" id="KW-0804">Transcription</keyword>
<dbReference type="Pfam" id="PF00172">
    <property type="entry name" value="Zn_clus"/>
    <property type="match status" value="1"/>
</dbReference>
<dbReference type="SMART" id="SM00066">
    <property type="entry name" value="GAL4"/>
    <property type="match status" value="1"/>
</dbReference>
<dbReference type="Gene3D" id="4.10.240.10">
    <property type="entry name" value="Zn(2)-C6 fungal-type DNA-binding domain"/>
    <property type="match status" value="1"/>
</dbReference>
<dbReference type="EMBL" id="LBBL01000013">
    <property type="protein sequence ID" value="KKF97206.1"/>
    <property type="molecule type" value="Genomic_DNA"/>
</dbReference>
<organism evidence="7 8">
    <name type="scientific">Ceratocystis fimbriata f. sp. platani</name>
    <dbReference type="NCBI Taxonomy" id="88771"/>
    <lineage>
        <taxon>Eukaryota</taxon>
        <taxon>Fungi</taxon>
        <taxon>Dikarya</taxon>
        <taxon>Ascomycota</taxon>
        <taxon>Pezizomycotina</taxon>
        <taxon>Sordariomycetes</taxon>
        <taxon>Hypocreomycetidae</taxon>
        <taxon>Microascales</taxon>
        <taxon>Ceratocystidaceae</taxon>
        <taxon>Ceratocystis</taxon>
    </lineage>
</organism>
<dbReference type="GO" id="GO:0000981">
    <property type="term" value="F:DNA-binding transcription factor activity, RNA polymerase II-specific"/>
    <property type="evidence" value="ECO:0007669"/>
    <property type="project" value="InterPro"/>
</dbReference>
<proteinExistence type="predicted"/>
<accession>A0A0F8B596</accession>
<feature type="region of interest" description="Disordered" evidence="5">
    <location>
        <begin position="224"/>
        <end position="247"/>
    </location>
</feature>
<dbReference type="PRINTS" id="PR00755">
    <property type="entry name" value="AFLATOXINBRP"/>
</dbReference>
<evidence type="ECO:0000256" key="3">
    <source>
        <dbReference type="ARBA" id="ARBA00023163"/>
    </source>
</evidence>
<gene>
    <name evidence="7" type="primary">aflR</name>
    <name evidence="7" type="ORF">CFO_g460</name>
</gene>
<keyword evidence="2" id="KW-0238">DNA-binding</keyword>
<reference evidence="7 8" key="1">
    <citation type="submission" date="2015-04" db="EMBL/GenBank/DDBJ databases">
        <title>Genome sequence of Ceratocystis platani, a major pathogen of plane trees.</title>
        <authorList>
            <person name="Belbahri L."/>
        </authorList>
    </citation>
    <scope>NUCLEOTIDE SEQUENCE [LARGE SCALE GENOMIC DNA]</scope>
    <source>
        <strain evidence="7 8">CFO</strain>
    </source>
</reference>
<dbReference type="CDD" id="cd00067">
    <property type="entry name" value="GAL4"/>
    <property type="match status" value="1"/>
</dbReference>
<evidence type="ECO:0000256" key="5">
    <source>
        <dbReference type="SAM" id="MobiDB-lite"/>
    </source>
</evidence>
<evidence type="ECO:0000313" key="8">
    <source>
        <dbReference type="Proteomes" id="UP000034841"/>
    </source>
</evidence>
<dbReference type="PROSITE" id="PS50048">
    <property type="entry name" value="ZN2_CY6_FUNGAL_2"/>
    <property type="match status" value="1"/>
</dbReference>
<dbReference type="SUPFAM" id="SSF57701">
    <property type="entry name" value="Zn2/Cys6 DNA-binding domain"/>
    <property type="match status" value="1"/>
</dbReference>
<protein>
    <submittedName>
        <fullName evidence="7">Sterigmatocystin biosynthesis regulatory protein</fullName>
    </submittedName>
</protein>
<evidence type="ECO:0000256" key="4">
    <source>
        <dbReference type="ARBA" id="ARBA00023242"/>
    </source>
</evidence>
<dbReference type="InterPro" id="IPR036864">
    <property type="entry name" value="Zn2-C6_fun-type_DNA-bd_sf"/>
</dbReference>
<feature type="domain" description="Zn(2)-C6 fungal-type" evidence="6">
    <location>
        <begin position="15"/>
        <end position="45"/>
    </location>
</feature>
<dbReference type="OrthoDB" id="5069333at2759"/>
<dbReference type="AlphaFoldDB" id="A0A0F8B596"/>
<keyword evidence="4" id="KW-0539">Nucleus</keyword>
<comment type="caution">
    <text evidence="7">The sequence shown here is derived from an EMBL/GenBank/DDBJ whole genome shotgun (WGS) entry which is preliminary data.</text>
</comment>
<evidence type="ECO:0000256" key="2">
    <source>
        <dbReference type="ARBA" id="ARBA00023125"/>
    </source>
</evidence>
<dbReference type="Proteomes" id="UP000034841">
    <property type="component" value="Unassembled WGS sequence"/>
</dbReference>